<sequence>KSKQFDPIMIQMSKIGKLVLPNLEELKISNQKCTFQQCEIGELWCKQQIDNVKMMPKDKIPPITNFINTNCQIIFEELIHEHLHLDGQILTISSNCAKNSGQSLKELQLYHIQSFNVQSFPKGCFQNKTLISAVIIQTTVLSERCFRNCQQLISVFAPNCVKFESECFQLCTKLKILKTGDVKNVSSKCFQFCGIQRLNLQFVKEIDQQTFSKSLISQIDLGQCASIAQDAFEGCGQVEVVSNAILPPQCVRVGRLYCKHLGKIRSFRIEGMKEFKMKAEKLAGMM</sequence>
<dbReference type="Pfam" id="PF13306">
    <property type="entry name" value="LRR_5"/>
    <property type="match status" value="1"/>
</dbReference>
<reference evidence="1" key="1">
    <citation type="submission" date="2015-07" db="EMBL/GenBank/DDBJ databases">
        <title>Adaptation to a free-living lifestyle via gene acquisitions in the diplomonad Trepomonas sp. PC1.</title>
        <authorList>
            <person name="Xu F."/>
            <person name="Jerlstrom-Hultqvist J."/>
            <person name="Kolisko M."/>
            <person name="Simpson A.G.B."/>
            <person name="Roger A.J."/>
            <person name="Svard S.G."/>
            <person name="Andersson J.O."/>
        </authorList>
    </citation>
    <scope>NUCLEOTIDE SEQUENCE</scope>
    <source>
        <strain evidence="1">PC1</strain>
    </source>
</reference>
<protein>
    <submittedName>
        <fullName evidence="1">Leucine rich repeats-containing protein</fullName>
    </submittedName>
</protein>
<proteinExistence type="predicted"/>
<dbReference type="AlphaFoldDB" id="A0A146KME5"/>
<dbReference type="InterPro" id="IPR032675">
    <property type="entry name" value="LRR_dom_sf"/>
</dbReference>
<feature type="non-terminal residue" evidence="1">
    <location>
        <position position="1"/>
    </location>
</feature>
<name>A0A146KME5_9EUKA</name>
<gene>
    <name evidence="1" type="ORF">TPC1_10427</name>
</gene>
<accession>A0A146KME5</accession>
<dbReference type="EMBL" id="GDID01000317">
    <property type="protein sequence ID" value="JAP96289.1"/>
    <property type="molecule type" value="Transcribed_RNA"/>
</dbReference>
<evidence type="ECO:0000313" key="1">
    <source>
        <dbReference type="EMBL" id="JAP96289.1"/>
    </source>
</evidence>
<dbReference type="InterPro" id="IPR026906">
    <property type="entry name" value="LRR_5"/>
</dbReference>
<dbReference type="Gene3D" id="3.80.10.10">
    <property type="entry name" value="Ribonuclease Inhibitor"/>
    <property type="match status" value="1"/>
</dbReference>
<dbReference type="SUPFAM" id="SSF52058">
    <property type="entry name" value="L domain-like"/>
    <property type="match status" value="1"/>
</dbReference>
<organism evidence="1">
    <name type="scientific">Trepomonas sp. PC1</name>
    <dbReference type="NCBI Taxonomy" id="1076344"/>
    <lineage>
        <taxon>Eukaryota</taxon>
        <taxon>Metamonada</taxon>
        <taxon>Diplomonadida</taxon>
        <taxon>Hexamitidae</taxon>
        <taxon>Hexamitinae</taxon>
        <taxon>Trepomonas</taxon>
    </lineage>
</organism>